<dbReference type="SMART" id="SM00420">
    <property type="entry name" value="HTH_DEOR"/>
    <property type="match status" value="1"/>
</dbReference>
<feature type="domain" description="HTH deoR-type" evidence="5">
    <location>
        <begin position="3"/>
        <end position="58"/>
    </location>
</feature>
<dbReference type="AlphaFoldDB" id="V2TJK7"/>
<dbReference type="OrthoDB" id="5685843at2"/>
<dbReference type="Pfam" id="PF08220">
    <property type="entry name" value="HTH_DeoR"/>
    <property type="match status" value="1"/>
</dbReference>
<reference evidence="6 7" key="1">
    <citation type="submission" date="2013-10" db="EMBL/GenBank/DDBJ databases">
        <title>The Genome Sequence of Acinetobacter nectaris CIP 110549.</title>
        <authorList>
            <consortium name="The Broad Institute Genomics Platform"/>
            <consortium name="The Broad Institute Genome Sequencing Center for Infectious Disease"/>
            <person name="Cerqueira G."/>
            <person name="Feldgarden M."/>
            <person name="Courvalin P."/>
            <person name="Grillot-Courvalin C."/>
            <person name="Clermont D."/>
            <person name="Rocha E."/>
            <person name="Yoon E.-J."/>
            <person name="Nemec A."/>
            <person name="Young S.K."/>
            <person name="Zeng Q."/>
            <person name="Gargeya S."/>
            <person name="Fitzgerald M."/>
            <person name="Abouelleil A."/>
            <person name="Alvarado L."/>
            <person name="Berlin A.M."/>
            <person name="Chapman S.B."/>
            <person name="Gainer-Dewar J."/>
            <person name="Goldberg J."/>
            <person name="Gnerre S."/>
            <person name="Griggs A."/>
            <person name="Gujja S."/>
            <person name="Hansen M."/>
            <person name="Howarth C."/>
            <person name="Imamovic A."/>
            <person name="Ireland A."/>
            <person name="Larimer J."/>
            <person name="McCowan C."/>
            <person name="Murphy C."/>
            <person name="Pearson M."/>
            <person name="Poon T.W."/>
            <person name="Priest M."/>
            <person name="Roberts A."/>
            <person name="Saif S."/>
            <person name="Shea T."/>
            <person name="Sykes S."/>
            <person name="Wortman J."/>
            <person name="Nusbaum C."/>
            <person name="Birren B."/>
        </authorList>
    </citation>
    <scope>NUCLEOTIDE SEQUENCE [LARGE SCALE GENOMIC DNA]</scope>
    <source>
        <strain evidence="6 7">CIP 110549</strain>
    </source>
</reference>
<dbReference type="RefSeq" id="WP_023273778.1">
    <property type="nucleotide sequence ID" value="NZ_KI530735.1"/>
</dbReference>
<dbReference type="InterPro" id="IPR001034">
    <property type="entry name" value="DeoR_HTH"/>
</dbReference>
<dbReference type="PANTHER" id="PTHR30363:SF4">
    <property type="entry name" value="GLYCEROL-3-PHOSPHATE REGULON REPRESSOR"/>
    <property type="match status" value="1"/>
</dbReference>
<evidence type="ECO:0000313" key="7">
    <source>
        <dbReference type="Proteomes" id="UP000023785"/>
    </source>
</evidence>
<dbReference type="PROSITE" id="PS00894">
    <property type="entry name" value="HTH_DEOR_1"/>
    <property type="match status" value="1"/>
</dbReference>
<dbReference type="EMBL" id="AYER01000009">
    <property type="protein sequence ID" value="ESK37732.1"/>
    <property type="molecule type" value="Genomic_DNA"/>
</dbReference>
<dbReference type="InterPro" id="IPR036388">
    <property type="entry name" value="WH-like_DNA-bd_sf"/>
</dbReference>
<dbReference type="PANTHER" id="PTHR30363">
    <property type="entry name" value="HTH-TYPE TRANSCRIPTIONAL REGULATOR SRLR-RELATED"/>
    <property type="match status" value="1"/>
</dbReference>
<dbReference type="Proteomes" id="UP000023785">
    <property type="component" value="Unassembled WGS sequence"/>
</dbReference>
<evidence type="ECO:0000256" key="3">
    <source>
        <dbReference type="ARBA" id="ARBA00023125"/>
    </source>
</evidence>
<dbReference type="eggNOG" id="COG1349">
    <property type="taxonomic scope" value="Bacteria"/>
</dbReference>
<evidence type="ECO:0000256" key="2">
    <source>
        <dbReference type="ARBA" id="ARBA00023015"/>
    </source>
</evidence>
<dbReference type="InterPro" id="IPR014036">
    <property type="entry name" value="DeoR-like_C"/>
</dbReference>
<dbReference type="InterPro" id="IPR050313">
    <property type="entry name" value="Carb_Metab_HTH_regulators"/>
</dbReference>
<dbReference type="HOGENOM" id="CLU_060699_0_0_6"/>
<gene>
    <name evidence="6" type="ORF">P256_02168</name>
</gene>
<keyword evidence="2" id="KW-0805">Transcription regulation</keyword>
<dbReference type="InterPro" id="IPR036390">
    <property type="entry name" value="WH_DNA-bd_sf"/>
</dbReference>
<protein>
    <recommendedName>
        <fullName evidence="5">HTH deoR-type domain-containing protein</fullName>
    </recommendedName>
</protein>
<dbReference type="InterPro" id="IPR037171">
    <property type="entry name" value="NagB/RpiA_transferase-like"/>
</dbReference>
<organism evidence="6 7">
    <name type="scientific">Acinetobacter nectaris CIP 110549</name>
    <dbReference type="NCBI Taxonomy" id="1392540"/>
    <lineage>
        <taxon>Bacteria</taxon>
        <taxon>Pseudomonadati</taxon>
        <taxon>Pseudomonadota</taxon>
        <taxon>Gammaproteobacteria</taxon>
        <taxon>Moraxellales</taxon>
        <taxon>Moraxellaceae</taxon>
        <taxon>Acinetobacter</taxon>
    </lineage>
</organism>
<evidence type="ECO:0000313" key="6">
    <source>
        <dbReference type="EMBL" id="ESK37732.1"/>
    </source>
</evidence>
<evidence type="ECO:0000256" key="1">
    <source>
        <dbReference type="ARBA" id="ARBA00022491"/>
    </source>
</evidence>
<evidence type="ECO:0000259" key="5">
    <source>
        <dbReference type="PROSITE" id="PS51000"/>
    </source>
</evidence>
<dbReference type="Pfam" id="PF00455">
    <property type="entry name" value="DeoRC"/>
    <property type="match status" value="1"/>
</dbReference>
<comment type="caution">
    <text evidence="6">The sequence shown here is derived from an EMBL/GenBank/DDBJ whole genome shotgun (WGS) entry which is preliminary data.</text>
</comment>
<sequence>MIQQERQQRILGLLSSLRNMSTERVMQELNISRETARRDIVELEKLGLVKRVHGGITCIDDVINEAPLTIRQSQMVKEKRHIARAVLGHLKPKQTIFLDAGSTTSILAEELRNFSGLTIITNSLQAVFNLTLANEDQVTAKHEIILLGGKIVQRPQTQGEHVISEIQRYYADIAILSPVGIHPIHGATSFSSEEAEIAKAMIKHSKNTFILADHTKVGTVSRINYAKSEEITTLFIDNETENKKGLEKHFKHIVCA</sequence>
<keyword evidence="4" id="KW-0804">Transcription</keyword>
<dbReference type="PRINTS" id="PR00037">
    <property type="entry name" value="HTHLACR"/>
</dbReference>
<dbReference type="GO" id="GO:0003677">
    <property type="term" value="F:DNA binding"/>
    <property type="evidence" value="ECO:0007669"/>
    <property type="project" value="UniProtKB-KW"/>
</dbReference>
<proteinExistence type="predicted"/>
<dbReference type="PATRIC" id="fig|1392540.3.peg.2087"/>
<dbReference type="SUPFAM" id="SSF100950">
    <property type="entry name" value="NagB/RpiA/CoA transferase-like"/>
    <property type="match status" value="1"/>
</dbReference>
<dbReference type="GO" id="GO:0003700">
    <property type="term" value="F:DNA-binding transcription factor activity"/>
    <property type="evidence" value="ECO:0007669"/>
    <property type="project" value="InterPro"/>
</dbReference>
<keyword evidence="1" id="KW-0678">Repressor</keyword>
<keyword evidence="3" id="KW-0238">DNA-binding</keyword>
<dbReference type="Gene3D" id="1.10.10.10">
    <property type="entry name" value="Winged helix-like DNA-binding domain superfamily/Winged helix DNA-binding domain"/>
    <property type="match status" value="1"/>
</dbReference>
<name>V2TJK7_9GAMM</name>
<dbReference type="STRING" id="1392540.P256_02168"/>
<keyword evidence="7" id="KW-1185">Reference proteome</keyword>
<evidence type="ECO:0000256" key="4">
    <source>
        <dbReference type="ARBA" id="ARBA00023163"/>
    </source>
</evidence>
<dbReference type="InterPro" id="IPR018356">
    <property type="entry name" value="Tscrpt_reg_HTH_DeoR_CS"/>
</dbReference>
<accession>V2TJK7</accession>
<dbReference type="PROSITE" id="PS51000">
    <property type="entry name" value="HTH_DEOR_2"/>
    <property type="match status" value="1"/>
</dbReference>
<dbReference type="Gene3D" id="3.40.50.1360">
    <property type="match status" value="1"/>
</dbReference>
<dbReference type="SMART" id="SM01134">
    <property type="entry name" value="DeoRC"/>
    <property type="match status" value="1"/>
</dbReference>
<dbReference type="SUPFAM" id="SSF46785">
    <property type="entry name" value="Winged helix' DNA-binding domain"/>
    <property type="match status" value="1"/>
</dbReference>